<protein>
    <submittedName>
        <fullName evidence="3">Outer membrane protein assembly factor BamB</fullName>
    </submittedName>
</protein>
<keyword evidence="1" id="KW-0732">Signal</keyword>
<dbReference type="InterPro" id="IPR002372">
    <property type="entry name" value="PQQ_rpt_dom"/>
</dbReference>
<feature type="signal peptide" evidence="1">
    <location>
        <begin position="1"/>
        <end position="27"/>
    </location>
</feature>
<dbReference type="InterPro" id="IPR018391">
    <property type="entry name" value="PQQ_b-propeller_rpt"/>
</dbReference>
<dbReference type="InterPro" id="IPR011047">
    <property type="entry name" value="Quinoprotein_ADH-like_sf"/>
</dbReference>
<dbReference type="SUPFAM" id="SSF50998">
    <property type="entry name" value="Quinoprotein alcohol dehydrogenase-like"/>
    <property type="match status" value="1"/>
</dbReference>
<dbReference type="PANTHER" id="PTHR34512:SF30">
    <property type="entry name" value="OUTER MEMBRANE PROTEIN ASSEMBLY FACTOR BAMB"/>
    <property type="match status" value="1"/>
</dbReference>
<dbReference type="SMART" id="SM00564">
    <property type="entry name" value="PQQ"/>
    <property type="match status" value="7"/>
</dbReference>
<dbReference type="InterPro" id="IPR015943">
    <property type="entry name" value="WD40/YVTN_repeat-like_dom_sf"/>
</dbReference>
<dbReference type="Gene3D" id="2.40.10.480">
    <property type="match status" value="1"/>
</dbReference>
<proteinExistence type="predicted"/>
<dbReference type="Gene3D" id="2.130.10.10">
    <property type="entry name" value="YVTN repeat-like/Quinoprotein amine dehydrogenase"/>
    <property type="match status" value="1"/>
</dbReference>
<dbReference type="Gene3D" id="2.40.128.630">
    <property type="match status" value="1"/>
</dbReference>
<dbReference type="Pfam" id="PF13360">
    <property type="entry name" value="PQQ_2"/>
    <property type="match status" value="2"/>
</dbReference>
<dbReference type="Proteomes" id="UP000838686">
    <property type="component" value="Unassembled WGS sequence"/>
</dbReference>
<gene>
    <name evidence="3" type="primary">bamB_3</name>
    <name evidence="3" type="ORF">PAECIP111893_04464</name>
</gene>
<keyword evidence="4" id="KW-1185">Reference proteome</keyword>
<comment type="caution">
    <text evidence="3">The sequence shown here is derived from an EMBL/GenBank/DDBJ whole genome shotgun (WGS) entry which is preliminary data.</text>
</comment>
<feature type="chain" id="PRO_5045669991" evidence="1">
    <location>
        <begin position="28"/>
        <end position="398"/>
    </location>
</feature>
<dbReference type="PANTHER" id="PTHR34512">
    <property type="entry name" value="CELL SURFACE PROTEIN"/>
    <property type="match status" value="1"/>
</dbReference>
<evidence type="ECO:0000313" key="3">
    <source>
        <dbReference type="EMBL" id="CAH1218662.1"/>
    </source>
</evidence>
<sequence length="398" mass="44197">MNNVLAPVLIAILLIISGCSNNGSSNAQTGVYPGKAIEGVSGVAWALESDFNGELSGPLVTEATTYFSDDQTLYAVDTKTGEQKWTHQTNGGILKPVLVEGIVSYIDKTGIHALRAQSGELVWERERNKDTMIAMSVGSLNHILFHEILEDGRTTFKALNIETGKESWSFGERVLSTPIVVGDKLYIPSMDQVHVLNEKSGKEIDIIEMKMQALSIAVRDNLMIAEYNDFNRSIHAFDLKSHDHKWEYVLEEIEGMGPRANMILLDDKVLLTYVRSGEVVMLDGKTGKELWKKVLGTPWFAHIYGGTFNDPIVAEDTLYISVWEGQNEQRKAYAGYSTLFALDVNTGNEQWRYQEDDFINYSPSLIDNGMVIVTNNGIKAYKGGSNVEKSDPAPSNED</sequence>
<feature type="domain" description="Pyrrolo-quinoline quinone repeat" evidence="2">
    <location>
        <begin position="157"/>
        <end position="375"/>
    </location>
</feature>
<evidence type="ECO:0000313" key="4">
    <source>
        <dbReference type="Proteomes" id="UP000838686"/>
    </source>
</evidence>
<organism evidence="3 4">
    <name type="scientific">Paenibacillus plantiphilus</name>
    <dbReference type="NCBI Taxonomy" id="2905650"/>
    <lineage>
        <taxon>Bacteria</taxon>
        <taxon>Bacillati</taxon>
        <taxon>Bacillota</taxon>
        <taxon>Bacilli</taxon>
        <taxon>Bacillales</taxon>
        <taxon>Paenibacillaceae</taxon>
        <taxon>Paenibacillus</taxon>
    </lineage>
</organism>
<reference evidence="3" key="1">
    <citation type="submission" date="2022-01" db="EMBL/GenBank/DDBJ databases">
        <authorList>
            <person name="Criscuolo A."/>
        </authorList>
    </citation>
    <scope>NUCLEOTIDE SEQUENCE</scope>
    <source>
        <strain evidence="3">CIP111893</strain>
    </source>
</reference>
<name>A0ABM9CNJ0_9BACL</name>
<dbReference type="EMBL" id="CAKMMF010000031">
    <property type="protein sequence ID" value="CAH1218662.1"/>
    <property type="molecule type" value="Genomic_DNA"/>
</dbReference>
<evidence type="ECO:0000259" key="2">
    <source>
        <dbReference type="Pfam" id="PF13360"/>
    </source>
</evidence>
<accession>A0ABM9CNJ0</accession>
<feature type="domain" description="Pyrrolo-quinoline quinone repeat" evidence="2">
    <location>
        <begin position="49"/>
        <end position="127"/>
    </location>
</feature>
<evidence type="ECO:0000256" key="1">
    <source>
        <dbReference type="SAM" id="SignalP"/>
    </source>
</evidence>